<proteinExistence type="predicted"/>
<keyword evidence="2" id="KW-1185">Reference proteome</keyword>
<protein>
    <submittedName>
        <fullName evidence="1">4087_t:CDS:1</fullName>
    </submittedName>
</protein>
<dbReference type="OrthoDB" id="2392499at2759"/>
<reference evidence="1" key="1">
    <citation type="submission" date="2021-06" db="EMBL/GenBank/DDBJ databases">
        <authorList>
            <person name="Kallberg Y."/>
            <person name="Tangrot J."/>
            <person name="Rosling A."/>
        </authorList>
    </citation>
    <scope>NUCLEOTIDE SEQUENCE</scope>
    <source>
        <strain evidence="1">MT106</strain>
    </source>
</reference>
<evidence type="ECO:0000313" key="2">
    <source>
        <dbReference type="Proteomes" id="UP000789831"/>
    </source>
</evidence>
<organism evidence="1 2">
    <name type="scientific">Ambispora gerdemannii</name>
    <dbReference type="NCBI Taxonomy" id="144530"/>
    <lineage>
        <taxon>Eukaryota</taxon>
        <taxon>Fungi</taxon>
        <taxon>Fungi incertae sedis</taxon>
        <taxon>Mucoromycota</taxon>
        <taxon>Glomeromycotina</taxon>
        <taxon>Glomeromycetes</taxon>
        <taxon>Archaeosporales</taxon>
        <taxon>Ambisporaceae</taxon>
        <taxon>Ambispora</taxon>
    </lineage>
</organism>
<dbReference type="EMBL" id="CAJVPL010007642">
    <property type="protein sequence ID" value="CAG8670594.1"/>
    <property type="molecule type" value="Genomic_DNA"/>
</dbReference>
<comment type="caution">
    <text evidence="1">The sequence shown here is derived from an EMBL/GenBank/DDBJ whole genome shotgun (WGS) entry which is preliminary data.</text>
</comment>
<name>A0A9N9EB94_9GLOM</name>
<dbReference type="AlphaFoldDB" id="A0A9N9EB94"/>
<gene>
    <name evidence="1" type="ORF">AGERDE_LOCUS12237</name>
</gene>
<sequence length="149" mass="17195">MNSQDPEMNTSNTSLNNMLFFDNFDYVPDDYDVEDIESMDMTTKTRTLTEADEDEDILLLKDIDIDTETNSNETLAFEPESIIFGSNNENEYFIENIEENANQILSVCPILDLIDGHIQCCSNYSQKQRPLSQLVEAWEIDTKIFQQAQ</sequence>
<feature type="non-terminal residue" evidence="1">
    <location>
        <position position="149"/>
    </location>
</feature>
<dbReference type="Proteomes" id="UP000789831">
    <property type="component" value="Unassembled WGS sequence"/>
</dbReference>
<evidence type="ECO:0000313" key="1">
    <source>
        <dbReference type="EMBL" id="CAG8670594.1"/>
    </source>
</evidence>
<accession>A0A9N9EB94</accession>